<proteinExistence type="predicted"/>
<accession>A0ABW3JGY4</accession>
<comment type="caution">
    <text evidence="2">The sequence shown here is derived from an EMBL/GenBank/DDBJ whole genome shotgun (WGS) entry which is preliminary data.</text>
</comment>
<dbReference type="Pfam" id="PF04264">
    <property type="entry name" value="YceI"/>
    <property type="match status" value="1"/>
</dbReference>
<protein>
    <submittedName>
        <fullName evidence="2">YceI family protein</fullName>
    </submittedName>
</protein>
<dbReference type="SMART" id="SM00867">
    <property type="entry name" value="YceI"/>
    <property type="match status" value="1"/>
</dbReference>
<sequence length="177" mass="19813">MTASKWTVDSNQSDVLLKSRRTIIAYLASSINTFNGSIAVKNDQLEDASIEFLIDIHSKEGTLEPFDVDLDLIDFTNANIYPPIRFKSTSFEKINSTLNFLKGYLTINNITKVVEFEAVLVNLETKNGFYKAHFEIAGTINRKDFGLTPKAFNKTGSVAVGKEINLTANLEFYSKNN</sequence>
<dbReference type="InterPro" id="IPR007372">
    <property type="entry name" value="Lipid/polyisoprenoid-bd_YceI"/>
</dbReference>
<dbReference type="EMBL" id="JBHTJI010000001">
    <property type="protein sequence ID" value="MFD0989395.1"/>
    <property type="molecule type" value="Genomic_DNA"/>
</dbReference>
<dbReference type="PANTHER" id="PTHR34406:SF1">
    <property type="entry name" value="PROTEIN YCEI"/>
    <property type="match status" value="1"/>
</dbReference>
<feature type="domain" description="Lipid/polyisoprenoid-binding YceI-like" evidence="1">
    <location>
        <begin position="5"/>
        <end position="173"/>
    </location>
</feature>
<dbReference type="Proteomes" id="UP001597061">
    <property type="component" value="Unassembled WGS sequence"/>
</dbReference>
<reference evidence="3" key="1">
    <citation type="journal article" date="2019" name="Int. J. Syst. Evol. Microbiol.">
        <title>The Global Catalogue of Microorganisms (GCM) 10K type strain sequencing project: providing services to taxonomists for standard genome sequencing and annotation.</title>
        <authorList>
            <consortium name="The Broad Institute Genomics Platform"/>
            <consortium name="The Broad Institute Genome Sequencing Center for Infectious Disease"/>
            <person name="Wu L."/>
            <person name="Ma J."/>
        </authorList>
    </citation>
    <scope>NUCLEOTIDE SEQUENCE [LARGE SCALE GENOMIC DNA]</scope>
    <source>
        <strain evidence="3">CCUG 62414</strain>
    </source>
</reference>
<dbReference type="PANTHER" id="PTHR34406">
    <property type="entry name" value="PROTEIN YCEI"/>
    <property type="match status" value="1"/>
</dbReference>
<dbReference type="SUPFAM" id="SSF101874">
    <property type="entry name" value="YceI-like"/>
    <property type="match status" value="1"/>
</dbReference>
<evidence type="ECO:0000259" key="1">
    <source>
        <dbReference type="SMART" id="SM00867"/>
    </source>
</evidence>
<keyword evidence="3" id="KW-1185">Reference proteome</keyword>
<evidence type="ECO:0000313" key="3">
    <source>
        <dbReference type="Proteomes" id="UP001597061"/>
    </source>
</evidence>
<evidence type="ECO:0000313" key="2">
    <source>
        <dbReference type="EMBL" id="MFD0989395.1"/>
    </source>
</evidence>
<name>A0ABW3JGY4_9FLAO</name>
<gene>
    <name evidence="2" type="ORF">ACFQ1R_04770</name>
</gene>
<dbReference type="InterPro" id="IPR036761">
    <property type="entry name" value="TTHA0802/YceI-like_sf"/>
</dbReference>
<organism evidence="2 3">
    <name type="scientific">Mariniflexile jejuense</name>
    <dbReference type="NCBI Taxonomy" id="1173582"/>
    <lineage>
        <taxon>Bacteria</taxon>
        <taxon>Pseudomonadati</taxon>
        <taxon>Bacteroidota</taxon>
        <taxon>Flavobacteriia</taxon>
        <taxon>Flavobacteriales</taxon>
        <taxon>Flavobacteriaceae</taxon>
        <taxon>Mariniflexile</taxon>
    </lineage>
</organism>
<dbReference type="Gene3D" id="2.40.128.110">
    <property type="entry name" value="Lipid/polyisoprenoid-binding, YceI-like"/>
    <property type="match status" value="1"/>
</dbReference>
<dbReference type="RefSeq" id="WP_379924964.1">
    <property type="nucleotide sequence ID" value="NZ_JBHTJI010000001.1"/>
</dbReference>